<evidence type="ECO:0000313" key="1">
    <source>
        <dbReference type="EMBL" id="RRT43562.1"/>
    </source>
</evidence>
<dbReference type="EMBL" id="AMZH03017058">
    <property type="protein sequence ID" value="RRT43562.1"/>
    <property type="molecule type" value="Genomic_DNA"/>
</dbReference>
<proteinExistence type="predicted"/>
<dbReference type="Proteomes" id="UP000287651">
    <property type="component" value="Unassembled WGS sequence"/>
</dbReference>
<reference evidence="1 2" key="1">
    <citation type="journal article" date="2014" name="Agronomy (Basel)">
        <title>A Draft Genome Sequence for Ensete ventricosum, the Drought-Tolerant Tree Against Hunger.</title>
        <authorList>
            <person name="Harrison J."/>
            <person name="Moore K.A."/>
            <person name="Paszkiewicz K."/>
            <person name="Jones T."/>
            <person name="Grant M."/>
            <person name="Ambacheew D."/>
            <person name="Muzemil S."/>
            <person name="Studholme D.J."/>
        </authorList>
    </citation>
    <scope>NUCLEOTIDE SEQUENCE [LARGE SCALE GENOMIC DNA]</scope>
</reference>
<sequence length="56" mass="6233">KLCRSDSGPSWSGKSRYAISLSPSPKESCLKRIKRCGPGSKLVRLLVLLIKRISFE</sequence>
<feature type="non-terminal residue" evidence="1">
    <location>
        <position position="1"/>
    </location>
</feature>
<comment type="caution">
    <text evidence="1">The sequence shown here is derived from an EMBL/GenBank/DDBJ whole genome shotgun (WGS) entry which is preliminary data.</text>
</comment>
<dbReference type="AlphaFoldDB" id="A0A426XVU2"/>
<accession>A0A426XVU2</accession>
<name>A0A426XVU2_ENSVE</name>
<evidence type="ECO:0000313" key="2">
    <source>
        <dbReference type="Proteomes" id="UP000287651"/>
    </source>
</evidence>
<gene>
    <name evidence="1" type="ORF">B296_00056332</name>
</gene>
<protein>
    <submittedName>
        <fullName evidence="1">Uncharacterized protein</fullName>
    </submittedName>
</protein>
<organism evidence="1 2">
    <name type="scientific">Ensete ventricosum</name>
    <name type="common">Abyssinian banana</name>
    <name type="synonym">Musa ensete</name>
    <dbReference type="NCBI Taxonomy" id="4639"/>
    <lineage>
        <taxon>Eukaryota</taxon>
        <taxon>Viridiplantae</taxon>
        <taxon>Streptophyta</taxon>
        <taxon>Embryophyta</taxon>
        <taxon>Tracheophyta</taxon>
        <taxon>Spermatophyta</taxon>
        <taxon>Magnoliopsida</taxon>
        <taxon>Liliopsida</taxon>
        <taxon>Zingiberales</taxon>
        <taxon>Musaceae</taxon>
        <taxon>Ensete</taxon>
    </lineage>
</organism>